<evidence type="ECO:0000256" key="1">
    <source>
        <dbReference type="SAM" id="Phobius"/>
    </source>
</evidence>
<name>A0A1N6LWU6_BABMR</name>
<feature type="transmembrane region" description="Helical" evidence="1">
    <location>
        <begin position="62"/>
        <end position="82"/>
    </location>
</feature>
<dbReference type="EMBL" id="FO082871">
    <property type="protein sequence ID" value="SIO73344.1"/>
    <property type="molecule type" value="Genomic_DNA"/>
</dbReference>
<keyword evidence="3" id="KW-1185">Reference proteome</keyword>
<dbReference type="KEGG" id="bmic:BMR1_01G01980"/>
<keyword evidence="1" id="KW-0472">Membrane</keyword>
<sequence length="369" mass="40990">MVCLSGKGGHQSPAIGAWSYAIVLQLSLGLYIFFSFSNFNDLESLHRINSITEFSLKSITKFQIFGLMHIFLSIATCVPFLLGHLLCKWFLLPMIIINYLQSTLCTVTSCTCGYLLQIGARTIAGELNKIDVLPSFFSDIIYENTDKFTIDFRDNLFAAGIISFIVGFLYRRATSFKKDTDNITVMISMPTLALGFALGFAAVSPTFDTTLVVSGAIILIVSVVAEFFTALTQCRVLKPLNLVLMCLYGVLCIVSLFLWTYAIRIITSGHMDFTTHSAIITGKLNSFFNQNKSTIDRYVDVDLAKNFLSSKTKDLSLEAINFMLDNGNFTLCIIIISAVEFIFSAFCVFYKCKDIFHCAGIVEDAGDKV</sequence>
<gene>
    <name evidence="2" type="ORF">BMR1_01G01980</name>
</gene>
<dbReference type="AlphaFoldDB" id="A0A1N6LWU6"/>
<reference evidence="2 3" key="3">
    <citation type="journal article" date="2016" name="Sci. Rep.">
        <title>Genome-wide diversity and gene expression profiling of Babesia microti isolates identify polymorphic genes that mediate host-pathogen interactions.</title>
        <authorList>
            <person name="Silva J.C."/>
            <person name="Cornillot E."/>
            <person name="McCracken C."/>
            <person name="Usmani-Brown S."/>
            <person name="Dwivedi A."/>
            <person name="Ifeonu O.O."/>
            <person name="Crabtree J."/>
            <person name="Gotia H.T."/>
            <person name="Virji A.Z."/>
            <person name="Reynes C."/>
            <person name="Colinge J."/>
            <person name="Kumar V."/>
            <person name="Lawres L."/>
            <person name="Pazzi J.E."/>
            <person name="Pablo J.V."/>
            <person name="Hung C."/>
            <person name="Brancato J."/>
            <person name="Kumari P."/>
            <person name="Orvis J."/>
            <person name="Tretina K."/>
            <person name="Chibucos M."/>
            <person name="Ott S."/>
            <person name="Sadzewicz L."/>
            <person name="Sengamalay N."/>
            <person name="Shetty A.C."/>
            <person name="Su Q."/>
            <person name="Tallon L."/>
            <person name="Fraser C.M."/>
            <person name="Frutos R."/>
            <person name="Molina D.M."/>
            <person name="Krause P.J."/>
            <person name="Ben Mamoun C."/>
        </authorList>
    </citation>
    <scope>NUCLEOTIDE SEQUENCE [LARGE SCALE GENOMIC DNA]</scope>
    <source>
        <strain evidence="2 3">RI</strain>
    </source>
</reference>
<proteinExistence type="predicted"/>
<reference evidence="2 3" key="1">
    <citation type="journal article" date="2012" name="Nucleic Acids Res.">
        <title>Sequencing of the smallest Apicomplexan genome from the human pathogen Babesia microti.</title>
        <authorList>
            <person name="Cornillot E."/>
            <person name="Hadj-Kaddour K."/>
            <person name="Dassouli A."/>
            <person name="Noel B."/>
            <person name="Ranwez V."/>
            <person name="Vacherie B."/>
            <person name="Augagneur Y."/>
            <person name="Bres V."/>
            <person name="Duclos A."/>
            <person name="Randazzo S."/>
            <person name="Carcy B."/>
            <person name="Debierre-Grockiego F."/>
            <person name="Delbecq S."/>
            <person name="Moubri-Menage K."/>
            <person name="Shams-Eldin H."/>
            <person name="Usmani-Brown S."/>
            <person name="Bringaud F."/>
            <person name="Wincker P."/>
            <person name="Vivares C.P."/>
            <person name="Schwarz R.T."/>
            <person name="Schetters T.P."/>
            <person name="Krause P.J."/>
            <person name="Gorenflot A."/>
            <person name="Berry V."/>
            <person name="Barbe V."/>
            <person name="Ben Mamoun C."/>
        </authorList>
    </citation>
    <scope>NUCLEOTIDE SEQUENCE [LARGE SCALE GENOMIC DNA]</scope>
    <source>
        <strain evidence="2 3">RI</strain>
    </source>
</reference>
<dbReference type="GeneID" id="24423468"/>
<dbReference type="RefSeq" id="XP_021337446.1">
    <property type="nucleotide sequence ID" value="XM_021482850.1"/>
</dbReference>
<dbReference type="VEuPathDB" id="PiroplasmaDB:BMR1_01G01980"/>
<keyword evidence="1" id="KW-1133">Transmembrane helix</keyword>
<feature type="transmembrane region" description="Helical" evidence="1">
    <location>
        <begin position="183"/>
        <end position="203"/>
    </location>
</feature>
<keyword evidence="1" id="KW-0812">Transmembrane</keyword>
<reference evidence="2 3" key="2">
    <citation type="journal article" date="2013" name="PLoS ONE">
        <title>Whole genome mapping and re-organization of the nuclear and mitochondrial genomes of Babesia microti isolates.</title>
        <authorList>
            <person name="Cornillot E."/>
            <person name="Dassouli A."/>
            <person name="Garg A."/>
            <person name="Pachikara N."/>
            <person name="Randazzo S."/>
            <person name="Depoix D."/>
            <person name="Carcy B."/>
            <person name="Delbecq S."/>
            <person name="Frutos R."/>
            <person name="Silva J.C."/>
            <person name="Sutton R."/>
            <person name="Krause P.J."/>
            <person name="Mamoun C.B."/>
        </authorList>
    </citation>
    <scope>NUCLEOTIDE SEQUENCE [LARGE SCALE GENOMIC DNA]</scope>
    <source>
        <strain evidence="2 3">RI</strain>
    </source>
</reference>
<feature type="transmembrane region" description="Helical" evidence="1">
    <location>
        <begin position="240"/>
        <end position="262"/>
    </location>
</feature>
<accession>A0A1N6LWU6</accession>
<protein>
    <submittedName>
        <fullName evidence="2">Uncharacterized protein</fullName>
    </submittedName>
</protein>
<feature type="transmembrane region" description="Helical" evidence="1">
    <location>
        <begin position="209"/>
        <end position="228"/>
    </location>
</feature>
<organism evidence="2 3">
    <name type="scientific">Babesia microti (strain RI)</name>
    <dbReference type="NCBI Taxonomy" id="1133968"/>
    <lineage>
        <taxon>Eukaryota</taxon>
        <taxon>Sar</taxon>
        <taxon>Alveolata</taxon>
        <taxon>Apicomplexa</taxon>
        <taxon>Aconoidasida</taxon>
        <taxon>Piroplasmida</taxon>
        <taxon>Babesiidae</taxon>
        <taxon>Babesia</taxon>
    </lineage>
</organism>
<dbReference type="Proteomes" id="UP000002899">
    <property type="component" value="Chromosome I"/>
</dbReference>
<evidence type="ECO:0000313" key="3">
    <source>
        <dbReference type="Proteomes" id="UP000002899"/>
    </source>
</evidence>
<evidence type="ECO:0000313" key="2">
    <source>
        <dbReference type="EMBL" id="SIO73344.1"/>
    </source>
</evidence>
<feature type="transmembrane region" description="Helical" evidence="1">
    <location>
        <begin position="328"/>
        <end position="350"/>
    </location>
</feature>
<feature type="transmembrane region" description="Helical" evidence="1">
    <location>
        <begin position="12"/>
        <end position="34"/>
    </location>
</feature>
<feature type="transmembrane region" description="Helical" evidence="1">
    <location>
        <begin position="155"/>
        <end position="171"/>
    </location>
</feature>